<keyword evidence="3" id="KW-0731">Sigma factor</keyword>
<dbReference type="GO" id="GO:0003677">
    <property type="term" value="F:DNA binding"/>
    <property type="evidence" value="ECO:0007669"/>
    <property type="project" value="InterPro"/>
</dbReference>
<dbReference type="Gene3D" id="1.10.10.10">
    <property type="entry name" value="Winged helix-like DNA-binding domain superfamily/Winged helix DNA-binding domain"/>
    <property type="match status" value="1"/>
</dbReference>
<proteinExistence type="inferred from homology"/>
<dbReference type="InterPro" id="IPR013324">
    <property type="entry name" value="RNA_pol_sigma_r3/r4-like"/>
</dbReference>
<dbReference type="InterPro" id="IPR014327">
    <property type="entry name" value="RNA_pol_sigma70_bacteroid"/>
</dbReference>
<dbReference type="NCBIfam" id="TIGR02937">
    <property type="entry name" value="sigma70-ECF"/>
    <property type="match status" value="1"/>
</dbReference>
<dbReference type="SUPFAM" id="SSF88659">
    <property type="entry name" value="Sigma3 and sigma4 domains of RNA polymerase sigma factors"/>
    <property type="match status" value="1"/>
</dbReference>
<evidence type="ECO:0000256" key="2">
    <source>
        <dbReference type="ARBA" id="ARBA00023015"/>
    </source>
</evidence>
<dbReference type="EMBL" id="JAHESE010000006">
    <property type="protein sequence ID" value="MBT1708474.1"/>
    <property type="molecule type" value="Genomic_DNA"/>
</dbReference>
<feature type="domain" description="RNA polymerase sigma factor 70 region 4 type 2" evidence="6">
    <location>
        <begin position="125"/>
        <end position="170"/>
    </location>
</feature>
<feature type="domain" description="RNA polymerase sigma-70 region 2" evidence="5">
    <location>
        <begin position="28"/>
        <end position="95"/>
    </location>
</feature>
<organism evidence="7 8">
    <name type="scientific">Dawidia cretensis</name>
    <dbReference type="NCBI Taxonomy" id="2782350"/>
    <lineage>
        <taxon>Bacteria</taxon>
        <taxon>Pseudomonadati</taxon>
        <taxon>Bacteroidota</taxon>
        <taxon>Cytophagia</taxon>
        <taxon>Cytophagales</taxon>
        <taxon>Chryseotaleaceae</taxon>
        <taxon>Dawidia</taxon>
    </lineage>
</organism>
<dbReference type="Pfam" id="PF04542">
    <property type="entry name" value="Sigma70_r2"/>
    <property type="match status" value="1"/>
</dbReference>
<comment type="caution">
    <text evidence="7">The sequence shown here is derived from an EMBL/GenBank/DDBJ whole genome shotgun (WGS) entry which is preliminary data.</text>
</comment>
<comment type="similarity">
    <text evidence="1">Belongs to the sigma-70 factor family. ECF subfamily.</text>
</comment>
<dbReference type="InterPro" id="IPR013249">
    <property type="entry name" value="RNA_pol_sigma70_r4_t2"/>
</dbReference>
<name>A0AAP2DY09_9BACT</name>
<dbReference type="SUPFAM" id="SSF88946">
    <property type="entry name" value="Sigma2 domain of RNA polymerase sigma factors"/>
    <property type="match status" value="1"/>
</dbReference>
<dbReference type="GO" id="GO:0006352">
    <property type="term" value="P:DNA-templated transcription initiation"/>
    <property type="evidence" value="ECO:0007669"/>
    <property type="project" value="InterPro"/>
</dbReference>
<keyword evidence="2" id="KW-0805">Transcription regulation</keyword>
<dbReference type="PANTHER" id="PTHR43133:SF46">
    <property type="entry name" value="RNA POLYMERASE SIGMA-70 FACTOR ECF SUBFAMILY"/>
    <property type="match status" value="1"/>
</dbReference>
<keyword evidence="8" id="KW-1185">Reference proteome</keyword>
<evidence type="ECO:0000256" key="1">
    <source>
        <dbReference type="ARBA" id="ARBA00010641"/>
    </source>
</evidence>
<dbReference type="Pfam" id="PF08281">
    <property type="entry name" value="Sigma70_r4_2"/>
    <property type="match status" value="1"/>
</dbReference>
<dbReference type="InterPro" id="IPR007627">
    <property type="entry name" value="RNA_pol_sigma70_r2"/>
</dbReference>
<gene>
    <name evidence="7" type="ORF">KK062_09575</name>
</gene>
<dbReference type="Proteomes" id="UP001319080">
    <property type="component" value="Unassembled WGS sequence"/>
</dbReference>
<dbReference type="Gene3D" id="1.10.1740.10">
    <property type="match status" value="1"/>
</dbReference>
<evidence type="ECO:0000313" key="8">
    <source>
        <dbReference type="Proteomes" id="UP001319080"/>
    </source>
</evidence>
<dbReference type="InterPro" id="IPR036388">
    <property type="entry name" value="WH-like_DNA-bd_sf"/>
</dbReference>
<dbReference type="RefSeq" id="WP_254084065.1">
    <property type="nucleotide sequence ID" value="NZ_JAHESE010000006.1"/>
</dbReference>
<dbReference type="GO" id="GO:0016987">
    <property type="term" value="F:sigma factor activity"/>
    <property type="evidence" value="ECO:0007669"/>
    <property type="project" value="UniProtKB-KW"/>
</dbReference>
<accession>A0AAP2DY09</accession>
<dbReference type="InterPro" id="IPR013325">
    <property type="entry name" value="RNA_pol_sigma_r2"/>
</dbReference>
<dbReference type="PANTHER" id="PTHR43133">
    <property type="entry name" value="RNA POLYMERASE ECF-TYPE SIGMA FACTO"/>
    <property type="match status" value="1"/>
</dbReference>
<reference evidence="7 8" key="1">
    <citation type="submission" date="2021-05" db="EMBL/GenBank/DDBJ databases">
        <title>A Polyphasic approach of four new species of the genus Ohtaekwangia: Ohtaekwangia histidinii sp. nov., Ohtaekwangia cretensis sp. nov., Ohtaekwangia indiensis sp. nov., Ohtaekwangia reichenbachii sp. nov. from diverse environment.</title>
        <authorList>
            <person name="Octaviana S."/>
        </authorList>
    </citation>
    <scope>NUCLEOTIDE SEQUENCE [LARGE SCALE GENOMIC DNA]</scope>
    <source>
        <strain evidence="7 8">PWU5</strain>
    </source>
</reference>
<evidence type="ECO:0000256" key="4">
    <source>
        <dbReference type="ARBA" id="ARBA00023163"/>
    </source>
</evidence>
<evidence type="ECO:0000313" key="7">
    <source>
        <dbReference type="EMBL" id="MBT1708474.1"/>
    </source>
</evidence>
<evidence type="ECO:0000259" key="5">
    <source>
        <dbReference type="Pfam" id="PF04542"/>
    </source>
</evidence>
<protein>
    <submittedName>
        <fullName evidence="7">RNA polymerase sigma-70 factor</fullName>
    </submittedName>
</protein>
<dbReference type="InterPro" id="IPR014284">
    <property type="entry name" value="RNA_pol_sigma-70_dom"/>
</dbReference>
<sequence length="202" mass="23597">MTTKLGTCLEGELVSLLIAGHEPALAELFRRFEAKLYTYALKFARQQELAEEILQDVFVSLWEYRAEIDTSLPLSALLYRMTRNKILNALRQETRLAQQRKTYSFSMEVSRDLTEERVVLNDYHRIMDKAIENLPKQRRSIFKMNHLDGMSYDEIAETLGISRNTVRNQMIKSMKYVRDFLSANVDLNINTIIVLHLLTYLA</sequence>
<dbReference type="AlphaFoldDB" id="A0AAP2DY09"/>
<evidence type="ECO:0000256" key="3">
    <source>
        <dbReference type="ARBA" id="ARBA00023082"/>
    </source>
</evidence>
<evidence type="ECO:0000259" key="6">
    <source>
        <dbReference type="Pfam" id="PF08281"/>
    </source>
</evidence>
<dbReference type="NCBIfam" id="TIGR02985">
    <property type="entry name" value="Sig70_bacteroi1"/>
    <property type="match status" value="1"/>
</dbReference>
<dbReference type="InterPro" id="IPR039425">
    <property type="entry name" value="RNA_pol_sigma-70-like"/>
</dbReference>
<keyword evidence="4" id="KW-0804">Transcription</keyword>